<evidence type="ECO:0000256" key="6">
    <source>
        <dbReference type="ARBA" id="ARBA00022989"/>
    </source>
</evidence>
<evidence type="ECO:0000256" key="2">
    <source>
        <dbReference type="ARBA" id="ARBA00007783"/>
    </source>
</evidence>
<feature type="domain" description="ABC-2 type transporter transmembrane" evidence="9">
    <location>
        <begin position="63"/>
        <end position="256"/>
    </location>
</feature>
<dbReference type="GO" id="GO:0140359">
    <property type="term" value="F:ABC-type transporter activity"/>
    <property type="evidence" value="ECO:0007669"/>
    <property type="project" value="InterPro"/>
</dbReference>
<feature type="transmembrane region" description="Helical" evidence="8">
    <location>
        <begin position="266"/>
        <end position="287"/>
    </location>
</feature>
<keyword evidence="5 8" id="KW-0812">Transmembrane</keyword>
<accession>A0A4Q8ABM5</accession>
<gene>
    <name evidence="10" type="ORF">EV380_1141</name>
</gene>
<evidence type="ECO:0000256" key="5">
    <source>
        <dbReference type="ARBA" id="ARBA00022692"/>
    </source>
</evidence>
<dbReference type="AlphaFoldDB" id="A0A4Q8ABM5"/>
<keyword evidence="4" id="KW-1003">Cell membrane</keyword>
<evidence type="ECO:0000259" key="9">
    <source>
        <dbReference type="Pfam" id="PF01061"/>
    </source>
</evidence>
<keyword evidence="6 8" id="KW-1133">Transmembrane helix</keyword>
<evidence type="ECO:0000256" key="8">
    <source>
        <dbReference type="SAM" id="Phobius"/>
    </source>
</evidence>
<dbReference type="RefSeq" id="WP_165391889.1">
    <property type="nucleotide sequence ID" value="NZ_SHLA01000001.1"/>
</dbReference>
<comment type="similarity">
    <text evidence="2">Belongs to the ABC-2 integral membrane protein family.</text>
</comment>
<feature type="transmembrane region" description="Helical" evidence="8">
    <location>
        <begin position="98"/>
        <end position="121"/>
    </location>
</feature>
<keyword evidence="7 8" id="KW-0472">Membrane</keyword>
<name>A0A4Q8ABM5_9MICC</name>
<feature type="transmembrane region" description="Helical" evidence="8">
    <location>
        <begin position="61"/>
        <end position="86"/>
    </location>
</feature>
<evidence type="ECO:0000256" key="1">
    <source>
        <dbReference type="ARBA" id="ARBA00004429"/>
    </source>
</evidence>
<dbReference type="Proteomes" id="UP000292685">
    <property type="component" value="Unassembled WGS sequence"/>
</dbReference>
<comment type="subcellular location">
    <subcellularLocation>
        <location evidence="1">Cell inner membrane</location>
        <topology evidence="1">Multi-pass membrane protein</topology>
    </subcellularLocation>
</comment>
<dbReference type="PANTHER" id="PTHR30413">
    <property type="entry name" value="INNER MEMBRANE TRANSPORT PERMEASE"/>
    <property type="match status" value="1"/>
</dbReference>
<dbReference type="Pfam" id="PF01061">
    <property type="entry name" value="ABC2_membrane"/>
    <property type="match status" value="1"/>
</dbReference>
<evidence type="ECO:0000256" key="4">
    <source>
        <dbReference type="ARBA" id="ARBA00022475"/>
    </source>
</evidence>
<dbReference type="PANTHER" id="PTHR30413:SF8">
    <property type="entry name" value="TRANSPORT PERMEASE PROTEIN"/>
    <property type="match status" value="1"/>
</dbReference>
<feature type="transmembrane region" description="Helical" evidence="8">
    <location>
        <begin position="215"/>
        <end position="236"/>
    </location>
</feature>
<keyword evidence="3" id="KW-0813">Transport</keyword>
<sequence length="297" mass="33017">MNSVNNDVPNGAQGPILVDVTGMEVRGGRLEFVDYWLRVWDARSYMFHEARSKVDDAGKRLYLGNLWLIINPILDGAIYFLVFGVILNLDKGIDNFLAFLLIGVFFFKLTSRSVSASAASIMNRRRKASGAALPALAEPLTVNVRTWLTGFPSYLVMLVMIFAISPPKEISLIALLVVPIIVLQVLVTAGVSVLAAHFVGIIPDLQNVLQVATRAWMFGSGVMFSAERFLGISPIIDFLVHWNPMHWVLEYSRSALIYNEVPTGDGWYVIALWALVPLIVGSWLIWMRGDNYATTGR</sequence>
<keyword evidence="11" id="KW-1185">Reference proteome</keyword>
<protein>
    <submittedName>
        <fullName evidence="10">Teichoic acid transport system permease protein</fullName>
    </submittedName>
</protein>
<dbReference type="GO" id="GO:0015920">
    <property type="term" value="P:lipopolysaccharide transport"/>
    <property type="evidence" value="ECO:0007669"/>
    <property type="project" value="TreeGrafter"/>
</dbReference>
<dbReference type="GO" id="GO:0005886">
    <property type="term" value="C:plasma membrane"/>
    <property type="evidence" value="ECO:0007669"/>
    <property type="project" value="UniProtKB-SubCell"/>
</dbReference>
<evidence type="ECO:0000256" key="3">
    <source>
        <dbReference type="ARBA" id="ARBA00022448"/>
    </source>
</evidence>
<evidence type="ECO:0000256" key="7">
    <source>
        <dbReference type="ARBA" id="ARBA00023136"/>
    </source>
</evidence>
<feature type="transmembrane region" description="Helical" evidence="8">
    <location>
        <begin position="170"/>
        <end position="203"/>
    </location>
</feature>
<evidence type="ECO:0000313" key="11">
    <source>
        <dbReference type="Proteomes" id="UP000292685"/>
    </source>
</evidence>
<comment type="caution">
    <text evidence="10">The sequence shown here is derived from an EMBL/GenBank/DDBJ whole genome shotgun (WGS) entry which is preliminary data.</text>
</comment>
<reference evidence="10 11" key="1">
    <citation type="submission" date="2019-02" db="EMBL/GenBank/DDBJ databases">
        <title>Sequencing the genomes of 1000 actinobacteria strains.</title>
        <authorList>
            <person name="Klenk H.-P."/>
        </authorList>
    </citation>
    <scope>NUCLEOTIDE SEQUENCE [LARGE SCALE GENOMIC DNA]</scope>
    <source>
        <strain evidence="10 11">DSM 17364</strain>
    </source>
</reference>
<organism evidence="10 11">
    <name type="scientific">Zhihengliuella halotolerans</name>
    <dbReference type="NCBI Taxonomy" id="370736"/>
    <lineage>
        <taxon>Bacteria</taxon>
        <taxon>Bacillati</taxon>
        <taxon>Actinomycetota</taxon>
        <taxon>Actinomycetes</taxon>
        <taxon>Micrococcales</taxon>
        <taxon>Micrococcaceae</taxon>
        <taxon>Zhihengliuella</taxon>
    </lineage>
</organism>
<dbReference type="InterPro" id="IPR013525">
    <property type="entry name" value="ABC2_TM"/>
</dbReference>
<proteinExistence type="inferred from homology"/>
<evidence type="ECO:0000313" key="10">
    <source>
        <dbReference type="EMBL" id="RZU61570.1"/>
    </source>
</evidence>
<feature type="transmembrane region" description="Helical" evidence="8">
    <location>
        <begin position="142"/>
        <end position="164"/>
    </location>
</feature>
<dbReference type="EMBL" id="SHLA01000001">
    <property type="protein sequence ID" value="RZU61570.1"/>
    <property type="molecule type" value="Genomic_DNA"/>
</dbReference>